<protein>
    <submittedName>
        <fullName evidence="2">Uncharacterized protein</fullName>
    </submittedName>
</protein>
<feature type="transmembrane region" description="Helical" evidence="1">
    <location>
        <begin position="7"/>
        <end position="28"/>
    </location>
</feature>
<reference evidence="2" key="1">
    <citation type="submission" date="2018-06" db="EMBL/GenBank/DDBJ databases">
        <authorList>
            <person name="Zhirakovskaya E."/>
        </authorList>
    </citation>
    <scope>NUCLEOTIDE SEQUENCE</scope>
</reference>
<proteinExistence type="predicted"/>
<dbReference type="EMBL" id="UOES01000309">
    <property type="protein sequence ID" value="VAW27812.1"/>
    <property type="molecule type" value="Genomic_DNA"/>
</dbReference>
<gene>
    <name evidence="2" type="ORF">MNBD_BACTEROID06-572</name>
</gene>
<feature type="non-terminal residue" evidence="2">
    <location>
        <position position="60"/>
    </location>
</feature>
<keyword evidence="1" id="KW-0812">Transmembrane</keyword>
<evidence type="ECO:0000256" key="1">
    <source>
        <dbReference type="SAM" id="Phobius"/>
    </source>
</evidence>
<sequence length="60" mass="7016">MTIFRKIYYIWWAVAIVISSITILFQPVQLIDYVLKNFDINANMKITAAKFDKSTSKKKS</sequence>
<keyword evidence="1" id="KW-0472">Membrane</keyword>
<organism evidence="2">
    <name type="scientific">hydrothermal vent metagenome</name>
    <dbReference type="NCBI Taxonomy" id="652676"/>
    <lineage>
        <taxon>unclassified sequences</taxon>
        <taxon>metagenomes</taxon>
        <taxon>ecological metagenomes</taxon>
    </lineage>
</organism>
<evidence type="ECO:0000313" key="2">
    <source>
        <dbReference type="EMBL" id="VAW27812.1"/>
    </source>
</evidence>
<keyword evidence="1" id="KW-1133">Transmembrane helix</keyword>
<name>A0A3B0UN15_9ZZZZ</name>
<accession>A0A3B0UN15</accession>
<dbReference type="AlphaFoldDB" id="A0A3B0UN15"/>